<sequence>MAVKRERAGFGTFGQPQDEGQKAALAANELILSLEQATTKLNSERDLPEEQSNKLKELVLSLSDKLSMQEQLSRGFDEGKTRITLILNKEPCLFELVTIPAGRILTDTIVDECNERNQEFVNRLSVIEMAKSISDRGQTYPAIGYRNGDKINVIDGSQRRFGCHVAEVDFLIYVSDSVFSNEVISETSEATNVHKRRSLIENGRKWKAEIANGQETGAYKNATDFANKNSITRSLLTDALKAANLPDWLISTIPSPADLGRPNIIKLDGFLSSLNKKEFGQLRSICETKLKKSSFELIMTSTSAEAANQEIIAAIMNALKGSSEQSNTSRVRRVLTPLTTGGRGAVEYSNGCLKIEIRDANEEYIEQLRAVLLEQGLEF</sequence>
<dbReference type="PANTHER" id="PTHR38973">
    <property type="entry name" value="PLASMID PARTITIONING CONTROL PROTEIN-RELATED"/>
    <property type="match status" value="1"/>
</dbReference>
<dbReference type="RefSeq" id="WP_225249289.1">
    <property type="nucleotide sequence ID" value="NZ_JAIWIU010000005.1"/>
</dbReference>
<keyword evidence="3" id="KW-1185">Reference proteome</keyword>
<evidence type="ECO:0000313" key="3">
    <source>
        <dbReference type="Proteomes" id="UP001199044"/>
    </source>
</evidence>
<dbReference type="Gene3D" id="1.10.10.2830">
    <property type="match status" value="1"/>
</dbReference>
<dbReference type="SUPFAM" id="SSF110849">
    <property type="entry name" value="ParB/Sulfiredoxin"/>
    <property type="match status" value="1"/>
</dbReference>
<dbReference type="EMBL" id="JAIWIU010000005">
    <property type="protein sequence ID" value="MCA2014668.1"/>
    <property type="molecule type" value="Genomic_DNA"/>
</dbReference>
<evidence type="ECO:0008006" key="4">
    <source>
        <dbReference type="Google" id="ProtNLM"/>
    </source>
</evidence>
<accession>A0ABS7YH55</accession>
<dbReference type="PANTHER" id="PTHR38973:SF2">
    <property type="entry name" value="PARB_REPB_SPO0J FAMILY PLASMID PARTITION PROTEIN"/>
    <property type="match status" value="1"/>
</dbReference>
<gene>
    <name evidence="2" type="ORF">LDJ79_01005</name>
</gene>
<dbReference type="CDD" id="cd16394">
    <property type="entry name" value="sopB_N"/>
    <property type="match status" value="1"/>
</dbReference>
<comment type="caution">
    <text evidence="2">The sequence shown here is derived from an EMBL/GenBank/DDBJ whole genome shotgun (WGS) entry which is preliminary data.</text>
</comment>
<keyword evidence="1" id="KW-0238">DNA-binding</keyword>
<protein>
    <recommendedName>
        <fullName evidence="4">ParB/Sulfiredoxin domain-containing protein</fullName>
    </recommendedName>
</protein>
<proteinExistence type="predicted"/>
<organism evidence="2 3">
    <name type="scientific">Vibrio tritonius</name>
    <dbReference type="NCBI Taxonomy" id="1435069"/>
    <lineage>
        <taxon>Bacteria</taxon>
        <taxon>Pseudomonadati</taxon>
        <taxon>Pseudomonadota</taxon>
        <taxon>Gammaproteobacteria</taxon>
        <taxon>Vibrionales</taxon>
        <taxon>Vibrionaceae</taxon>
        <taxon>Vibrio</taxon>
    </lineage>
</organism>
<dbReference type="InterPro" id="IPR036086">
    <property type="entry name" value="ParB/Sulfiredoxin_sf"/>
</dbReference>
<evidence type="ECO:0000313" key="2">
    <source>
        <dbReference type="EMBL" id="MCA2014668.1"/>
    </source>
</evidence>
<dbReference type="Proteomes" id="UP001199044">
    <property type="component" value="Unassembled WGS sequence"/>
</dbReference>
<evidence type="ECO:0000256" key="1">
    <source>
        <dbReference type="ARBA" id="ARBA00023125"/>
    </source>
</evidence>
<name>A0ABS7YH55_9VIBR</name>
<reference evidence="3" key="1">
    <citation type="submission" date="2023-07" db="EMBL/GenBank/DDBJ databases">
        <title>Molecular identification of indigenous halophilic bacteria isolated from red sea cost, biodegradation of synthetic dyes and assessment of degraded metabolite toxicity.</title>
        <authorList>
            <person name="Chaieb K."/>
            <person name="Altayb H.N."/>
        </authorList>
    </citation>
    <scope>NUCLEOTIDE SEQUENCE [LARGE SCALE GENOMIC DNA]</scope>
    <source>
        <strain evidence="3">K20</strain>
    </source>
</reference>